<feature type="transmembrane region" description="Helical" evidence="2">
    <location>
        <begin position="346"/>
        <end position="370"/>
    </location>
</feature>
<dbReference type="EMBL" id="JABSTV010001248">
    <property type="protein sequence ID" value="KAH7968075.1"/>
    <property type="molecule type" value="Genomic_DNA"/>
</dbReference>
<dbReference type="AlphaFoldDB" id="A0A9D4Q4Z5"/>
<evidence type="ECO:0000256" key="1">
    <source>
        <dbReference type="SAM" id="MobiDB-lite"/>
    </source>
</evidence>
<sequence length="526" mass="57821">MPGNRGACFIIWVTTEETAAPQCGCTQLNDQWGSTSLVSRSDEHCDDVVALPSALLKELEEVHGRALQSLSVYVAALEDVLRQVERDSDRRKTSPQPQAPQQLPDVHVAGQESEVGYPAVAAIEANFSSSGDLRPRLSQQLGALVAKKLRYGSRDFRLPVLMLLLPLSVLLLFAYINQTHISRKLSYSGPVEYSLLNVFGHTVAFYTTDVSTWSEPAAQEYEKYLQEEQEAEVRDLGDADPQPWLQKLALNNYRRYRSQYIIGAQFRSTSNLSGVPESAFLPGSQDKDNETAVEVTAWHSGYSPHSSAVSLVAASRAFLPGWRLRVVNHPLPKENPRPEPDPTIVLATRLMCAVFMPVGLAFLGATYVLFPVEERVRNVKLLQLQCGASSAAFWGSALAVDLVLHACCSMVILSPLFMLDRHQVYSDGSTIEKCHDCILSKGCLTWDKMSAGRDVCIMLLVGVALFSLVTLIDSGLVGSLVTRSRALQGAVPTAVDEHRSVKEERARVQQIVARRAKMSDPLAAKA</sequence>
<organism evidence="3 4">
    <name type="scientific">Rhipicephalus sanguineus</name>
    <name type="common">Brown dog tick</name>
    <name type="synonym">Ixodes sanguineus</name>
    <dbReference type="NCBI Taxonomy" id="34632"/>
    <lineage>
        <taxon>Eukaryota</taxon>
        <taxon>Metazoa</taxon>
        <taxon>Ecdysozoa</taxon>
        <taxon>Arthropoda</taxon>
        <taxon>Chelicerata</taxon>
        <taxon>Arachnida</taxon>
        <taxon>Acari</taxon>
        <taxon>Parasitiformes</taxon>
        <taxon>Ixodida</taxon>
        <taxon>Ixodoidea</taxon>
        <taxon>Ixodidae</taxon>
        <taxon>Rhipicephalinae</taxon>
        <taxon>Rhipicephalus</taxon>
        <taxon>Rhipicephalus</taxon>
    </lineage>
</organism>
<dbReference type="Proteomes" id="UP000821837">
    <property type="component" value="Unassembled WGS sequence"/>
</dbReference>
<keyword evidence="4" id="KW-1185">Reference proteome</keyword>
<evidence type="ECO:0000313" key="4">
    <source>
        <dbReference type="Proteomes" id="UP000821837"/>
    </source>
</evidence>
<feature type="transmembrane region" description="Helical" evidence="2">
    <location>
        <begin position="391"/>
        <end position="417"/>
    </location>
</feature>
<dbReference type="VEuPathDB" id="VectorBase:RSAN_044772"/>
<evidence type="ECO:0000256" key="2">
    <source>
        <dbReference type="SAM" id="Phobius"/>
    </source>
</evidence>
<protein>
    <submittedName>
        <fullName evidence="3">Uncharacterized protein</fullName>
    </submittedName>
</protein>
<feature type="transmembrane region" description="Helical" evidence="2">
    <location>
        <begin position="457"/>
        <end position="481"/>
    </location>
</feature>
<name>A0A9D4Q4Z5_RHISA</name>
<reference evidence="3" key="1">
    <citation type="journal article" date="2020" name="Cell">
        <title>Large-Scale Comparative Analyses of Tick Genomes Elucidate Their Genetic Diversity and Vector Capacities.</title>
        <authorList>
            <consortium name="Tick Genome and Microbiome Consortium (TIGMIC)"/>
            <person name="Jia N."/>
            <person name="Wang J."/>
            <person name="Shi W."/>
            <person name="Du L."/>
            <person name="Sun Y."/>
            <person name="Zhan W."/>
            <person name="Jiang J.F."/>
            <person name="Wang Q."/>
            <person name="Zhang B."/>
            <person name="Ji P."/>
            <person name="Bell-Sakyi L."/>
            <person name="Cui X.M."/>
            <person name="Yuan T.T."/>
            <person name="Jiang B.G."/>
            <person name="Yang W.F."/>
            <person name="Lam T.T."/>
            <person name="Chang Q.C."/>
            <person name="Ding S.J."/>
            <person name="Wang X.J."/>
            <person name="Zhu J.G."/>
            <person name="Ruan X.D."/>
            <person name="Zhao L."/>
            <person name="Wei J.T."/>
            <person name="Ye R.Z."/>
            <person name="Que T.C."/>
            <person name="Du C.H."/>
            <person name="Zhou Y.H."/>
            <person name="Cheng J.X."/>
            <person name="Dai P.F."/>
            <person name="Guo W.B."/>
            <person name="Han X.H."/>
            <person name="Huang E.J."/>
            <person name="Li L.F."/>
            <person name="Wei W."/>
            <person name="Gao Y.C."/>
            <person name="Liu J.Z."/>
            <person name="Shao H.Z."/>
            <person name="Wang X."/>
            <person name="Wang C.C."/>
            <person name="Yang T.C."/>
            <person name="Huo Q.B."/>
            <person name="Li W."/>
            <person name="Chen H.Y."/>
            <person name="Chen S.E."/>
            <person name="Zhou L.G."/>
            <person name="Ni X.B."/>
            <person name="Tian J.H."/>
            <person name="Sheng Y."/>
            <person name="Liu T."/>
            <person name="Pan Y.S."/>
            <person name="Xia L.Y."/>
            <person name="Li J."/>
            <person name="Zhao F."/>
            <person name="Cao W.C."/>
        </authorList>
    </citation>
    <scope>NUCLEOTIDE SEQUENCE</scope>
    <source>
        <strain evidence="3">Rsan-2018</strain>
    </source>
</reference>
<dbReference type="VEuPathDB" id="VectorBase:RSAN_045261"/>
<reference evidence="3" key="2">
    <citation type="submission" date="2021-09" db="EMBL/GenBank/DDBJ databases">
        <authorList>
            <person name="Jia N."/>
            <person name="Wang J."/>
            <person name="Shi W."/>
            <person name="Du L."/>
            <person name="Sun Y."/>
            <person name="Zhan W."/>
            <person name="Jiang J."/>
            <person name="Wang Q."/>
            <person name="Zhang B."/>
            <person name="Ji P."/>
            <person name="Sakyi L.B."/>
            <person name="Cui X."/>
            <person name="Yuan T."/>
            <person name="Jiang B."/>
            <person name="Yang W."/>
            <person name="Lam T.T.-Y."/>
            <person name="Chang Q."/>
            <person name="Ding S."/>
            <person name="Wang X."/>
            <person name="Zhu J."/>
            <person name="Ruan X."/>
            <person name="Zhao L."/>
            <person name="Wei J."/>
            <person name="Que T."/>
            <person name="Du C."/>
            <person name="Cheng J."/>
            <person name="Dai P."/>
            <person name="Han X."/>
            <person name="Huang E."/>
            <person name="Gao Y."/>
            <person name="Liu J."/>
            <person name="Shao H."/>
            <person name="Ye R."/>
            <person name="Li L."/>
            <person name="Wei W."/>
            <person name="Wang X."/>
            <person name="Wang C."/>
            <person name="Huo Q."/>
            <person name="Li W."/>
            <person name="Guo W."/>
            <person name="Chen H."/>
            <person name="Chen S."/>
            <person name="Zhou L."/>
            <person name="Zhou L."/>
            <person name="Ni X."/>
            <person name="Tian J."/>
            <person name="Zhou Y."/>
            <person name="Sheng Y."/>
            <person name="Liu T."/>
            <person name="Pan Y."/>
            <person name="Xia L."/>
            <person name="Li J."/>
            <person name="Zhao F."/>
            <person name="Cao W."/>
        </authorList>
    </citation>
    <scope>NUCLEOTIDE SEQUENCE</scope>
    <source>
        <strain evidence="3">Rsan-2018</strain>
        <tissue evidence="3">Larvae</tissue>
    </source>
</reference>
<keyword evidence="2" id="KW-1133">Transmembrane helix</keyword>
<keyword evidence="2" id="KW-0472">Membrane</keyword>
<feature type="region of interest" description="Disordered" evidence="1">
    <location>
        <begin position="85"/>
        <end position="105"/>
    </location>
</feature>
<feature type="transmembrane region" description="Helical" evidence="2">
    <location>
        <begin position="156"/>
        <end position="176"/>
    </location>
</feature>
<keyword evidence="2" id="KW-0812">Transmembrane</keyword>
<proteinExistence type="predicted"/>
<evidence type="ECO:0000313" key="3">
    <source>
        <dbReference type="EMBL" id="KAH7968075.1"/>
    </source>
</evidence>
<accession>A0A9D4Q4Z5</accession>
<comment type="caution">
    <text evidence="3">The sequence shown here is derived from an EMBL/GenBank/DDBJ whole genome shotgun (WGS) entry which is preliminary data.</text>
</comment>
<gene>
    <name evidence="3" type="ORF">HPB52_005560</name>
</gene>